<gene>
    <name evidence="3" type="ORF">DFP94_11227</name>
</gene>
<dbReference type="RefSeq" id="WP_245955020.1">
    <property type="nucleotide sequence ID" value="NZ_QPJW01000012.1"/>
</dbReference>
<dbReference type="Proteomes" id="UP000253090">
    <property type="component" value="Unassembled WGS sequence"/>
</dbReference>
<dbReference type="InterPro" id="IPR041127">
    <property type="entry name" value="PET_hydrolase/cutinase-like"/>
</dbReference>
<keyword evidence="1" id="KW-1133">Transmembrane helix</keyword>
<organism evidence="3 4">
    <name type="scientific">Fontibacillus phaseoli</name>
    <dbReference type="NCBI Taxonomy" id="1416533"/>
    <lineage>
        <taxon>Bacteria</taxon>
        <taxon>Bacillati</taxon>
        <taxon>Bacillota</taxon>
        <taxon>Bacilli</taxon>
        <taxon>Bacillales</taxon>
        <taxon>Paenibacillaceae</taxon>
        <taxon>Fontibacillus</taxon>
    </lineage>
</organism>
<evidence type="ECO:0000256" key="1">
    <source>
        <dbReference type="SAM" id="Phobius"/>
    </source>
</evidence>
<feature type="domain" description="PET hydrolase/cutinase-like" evidence="2">
    <location>
        <begin position="74"/>
        <end position="224"/>
    </location>
</feature>
<evidence type="ECO:0000313" key="4">
    <source>
        <dbReference type="Proteomes" id="UP000253090"/>
    </source>
</evidence>
<dbReference type="SUPFAM" id="SSF53474">
    <property type="entry name" value="alpha/beta-Hydrolases"/>
    <property type="match status" value="1"/>
</dbReference>
<dbReference type="Gene3D" id="3.40.50.1820">
    <property type="entry name" value="alpha/beta hydrolase"/>
    <property type="match status" value="1"/>
</dbReference>
<keyword evidence="4" id="KW-1185">Reference proteome</keyword>
<feature type="transmembrane region" description="Helical" evidence="1">
    <location>
        <begin position="6"/>
        <end position="29"/>
    </location>
</feature>
<reference evidence="3 4" key="1">
    <citation type="submission" date="2018-07" db="EMBL/GenBank/DDBJ databases">
        <title>Genomic Encyclopedia of Type Strains, Phase III (KMG-III): the genomes of soil and plant-associated and newly described type strains.</title>
        <authorList>
            <person name="Whitman W."/>
        </authorList>
    </citation>
    <scope>NUCLEOTIDE SEQUENCE [LARGE SCALE GENOMIC DNA]</scope>
    <source>
        <strain evidence="3 4">CECT 8333</strain>
    </source>
</reference>
<comment type="caution">
    <text evidence="3">The sequence shown here is derived from an EMBL/GenBank/DDBJ whole genome shotgun (WGS) entry which is preliminary data.</text>
</comment>
<accession>A0A369B797</accession>
<proteinExistence type="predicted"/>
<dbReference type="PANTHER" id="PTHR33428">
    <property type="entry name" value="CHLOROPHYLLASE-2, CHLOROPLASTIC"/>
    <property type="match status" value="1"/>
</dbReference>
<sequence length="322" mass="35605">MGILKIILKISLIIVIIIALLVAAGVTFFKYKSSHYYKFTKTEQPIEKQYTALGKYKVSFAEFEANDETSKKYEIWYPRELESSEIKYPVVVVANGTGIPASSYRAFFKHLASWGFIAVGNEDGNSRTGASSESSLKFLLELSRDSNSIFYGKVDIDHIGIGGHSQGGVGAINAVTSQDHGNMYKALYAVSTTSPYWGQENIFGLEWSYDLSKVNIPTFMAAGTGSFDAGTAEDITATEGQGINPLWSLQANYEALPDFVEKIIARKTAVDHSETYQAIDGYMTAWFMWHLQGDEEAGKAFKGSNAEILHNSLYQDVESNIH</sequence>
<name>A0A369B797_9BACL</name>
<keyword evidence="1" id="KW-0812">Transmembrane</keyword>
<dbReference type="AlphaFoldDB" id="A0A369B797"/>
<protein>
    <submittedName>
        <fullName evidence="3">Chlorophyllase-like protein</fullName>
    </submittedName>
</protein>
<evidence type="ECO:0000259" key="2">
    <source>
        <dbReference type="Pfam" id="PF12740"/>
    </source>
</evidence>
<dbReference type="InterPro" id="IPR029058">
    <property type="entry name" value="AB_hydrolase_fold"/>
</dbReference>
<dbReference type="PANTHER" id="PTHR33428:SF14">
    <property type="entry name" value="CARBOXYLESTERASE TYPE B DOMAIN-CONTAINING PROTEIN"/>
    <property type="match status" value="1"/>
</dbReference>
<dbReference type="EMBL" id="QPJW01000012">
    <property type="protein sequence ID" value="RCX16407.1"/>
    <property type="molecule type" value="Genomic_DNA"/>
</dbReference>
<keyword evidence="1" id="KW-0472">Membrane</keyword>
<dbReference type="Pfam" id="PF12740">
    <property type="entry name" value="PETase"/>
    <property type="match status" value="1"/>
</dbReference>
<evidence type="ECO:0000313" key="3">
    <source>
        <dbReference type="EMBL" id="RCX16407.1"/>
    </source>
</evidence>